<name>A0A8S5SEP7_9CAUD</name>
<organism evidence="1">
    <name type="scientific">Siphoviridae sp. ctnpt50</name>
    <dbReference type="NCBI Taxonomy" id="2827941"/>
    <lineage>
        <taxon>Viruses</taxon>
        <taxon>Duplodnaviria</taxon>
        <taxon>Heunggongvirae</taxon>
        <taxon>Uroviricota</taxon>
        <taxon>Caudoviricetes</taxon>
    </lineage>
</organism>
<reference evidence="1" key="1">
    <citation type="journal article" date="2021" name="Proc. Natl. Acad. Sci. U.S.A.">
        <title>A Catalog of Tens of Thousands of Viruses from Human Metagenomes Reveals Hidden Associations with Chronic Diseases.</title>
        <authorList>
            <person name="Tisza M.J."/>
            <person name="Buck C.B."/>
        </authorList>
    </citation>
    <scope>NUCLEOTIDE SEQUENCE</scope>
    <source>
        <strain evidence="1">Ctnpt50</strain>
    </source>
</reference>
<sequence length="71" mass="7729">MDVCLSRLSLKFLRDGSVNVGHLSNTAADFCSSVRLLHSSVGVGRFHCYLETKEGCQSSVLESDVSYDLTS</sequence>
<proteinExistence type="predicted"/>
<dbReference type="EMBL" id="BK032577">
    <property type="protein sequence ID" value="DAF49127.1"/>
    <property type="molecule type" value="Genomic_DNA"/>
</dbReference>
<protein>
    <submittedName>
        <fullName evidence="1">Uncharacterized protein</fullName>
    </submittedName>
</protein>
<evidence type="ECO:0000313" key="1">
    <source>
        <dbReference type="EMBL" id="DAF49127.1"/>
    </source>
</evidence>
<accession>A0A8S5SEP7</accession>